<protein>
    <submittedName>
        <fullName evidence="5">Heterogeneous nuclear ribonucleoprotein 1</fullName>
    </submittedName>
</protein>
<evidence type="ECO:0000313" key="5">
    <source>
        <dbReference type="EMBL" id="PKU66372.1"/>
    </source>
</evidence>
<organism evidence="5 6">
    <name type="scientific">Dendrobium catenatum</name>
    <dbReference type="NCBI Taxonomy" id="906689"/>
    <lineage>
        <taxon>Eukaryota</taxon>
        <taxon>Viridiplantae</taxon>
        <taxon>Streptophyta</taxon>
        <taxon>Embryophyta</taxon>
        <taxon>Tracheophyta</taxon>
        <taxon>Spermatophyta</taxon>
        <taxon>Magnoliopsida</taxon>
        <taxon>Liliopsida</taxon>
        <taxon>Asparagales</taxon>
        <taxon>Orchidaceae</taxon>
        <taxon>Epidendroideae</taxon>
        <taxon>Malaxideae</taxon>
        <taxon>Dendrobiinae</taxon>
        <taxon>Dendrobium</taxon>
    </lineage>
</organism>
<dbReference type="InterPro" id="IPR035979">
    <property type="entry name" value="RBD_domain_sf"/>
</dbReference>
<keyword evidence="5" id="KW-0687">Ribonucleoprotein</keyword>
<keyword evidence="1" id="KW-0677">Repeat</keyword>
<evidence type="ECO:0000256" key="3">
    <source>
        <dbReference type="PROSITE-ProRule" id="PRU00176"/>
    </source>
</evidence>
<dbReference type="PROSITE" id="PS50102">
    <property type="entry name" value="RRM"/>
    <property type="match status" value="2"/>
</dbReference>
<dbReference type="PANTHER" id="PTHR48032:SF12">
    <property type="entry name" value="RRM DOMAIN-CONTAINING PROTEIN"/>
    <property type="match status" value="1"/>
</dbReference>
<dbReference type="CDD" id="cd12330">
    <property type="entry name" value="RRM2_Hrp1p"/>
    <property type="match status" value="1"/>
</dbReference>
<evidence type="ECO:0000256" key="2">
    <source>
        <dbReference type="ARBA" id="ARBA00022884"/>
    </source>
</evidence>
<gene>
    <name evidence="5" type="primary">RNP1</name>
    <name evidence="5" type="ORF">MA16_Dca009614</name>
</gene>
<dbReference type="InterPro" id="IPR000504">
    <property type="entry name" value="RRM_dom"/>
</dbReference>
<dbReference type="Gene3D" id="3.30.70.330">
    <property type="match status" value="2"/>
</dbReference>
<dbReference type="GO" id="GO:0006417">
    <property type="term" value="P:regulation of translation"/>
    <property type="evidence" value="ECO:0007669"/>
    <property type="project" value="TreeGrafter"/>
</dbReference>
<name>A0A2I0VSI8_9ASPA</name>
<evidence type="ECO:0000256" key="1">
    <source>
        <dbReference type="ARBA" id="ARBA00022737"/>
    </source>
</evidence>
<dbReference type="SMART" id="SM00360">
    <property type="entry name" value="RRM"/>
    <property type="match status" value="2"/>
</dbReference>
<keyword evidence="6" id="KW-1185">Reference proteome</keyword>
<reference evidence="5 6" key="2">
    <citation type="journal article" date="2017" name="Nature">
        <title>The Apostasia genome and the evolution of orchids.</title>
        <authorList>
            <person name="Zhang G.Q."/>
            <person name="Liu K.W."/>
            <person name="Li Z."/>
            <person name="Lohaus R."/>
            <person name="Hsiao Y.Y."/>
            <person name="Niu S.C."/>
            <person name="Wang J.Y."/>
            <person name="Lin Y.C."/>
            <person name="Xu Q."/>
            <person name="Chen L.J."/>
            <person name="Yoshida K."/>
            <person name="Fujiwara S."/>
            <person name="Wang Z.W."/>
            <person name="Zhang Y.Q."/>
            <person name="Mitsuda N."/>
            <person name="Wang M."/>
            <person name="Liu G.H."/>
            <person name="Pecoraro L."/>
            <person name="Huang H.X."/>
            <person name="Xiao X.J."/>
            <person name="Lin M."/>
            <person name="Wu X.Y."/>
            <person name="Wu W.L."/>
            <person name="Chen Y.Y."/>
            <person name="Chang S.B."/>
            <person name="Sakamoto S."/>
            <person name="Ohme-Takagi M."/>
            <person name="Yagi M."/>
            <person name="Zeng S.J."/>
            <person name="Shen C.Y."/>
            <person name="Yeh C.M."/>
            <person name="Luo Y.B."/>
            <person name="Tsai W.C."/>
            <person name="Van de Peer Y."/>
            <person name="Liu Z.J."/>
        </authorList>
    </citation>
    <scope>NUCLEOTIDE SEQUENCE [LARGE SCALE GENOMIC DNA]</scope>
    <source>
        <tissue evidence="5">The whole plant</tissue>
    </source>
</reference>
<dbReference type="Pfam" id="PF00076">
    <property type="entry name" value="RRM_1"/>
    <property type="match status" value="2"/>
</dbReference>
<proteinExistence type="predicted"/>
<reference evidence="5 6" key="1">
    <citation type="journal article" date="2016" name="Sci. Rep.">
        <title>The Dendrobium catenatum Lindl. genome sequence provides insights into polysaccharide synthase, floral development and adaptive evolution.</title>
        <authorList>
            <person name="Zhang G.Q."/>
            <person name="Xu Q."/>
            <person name="Bian C."/>
            <person name="Tsai W.C."/>
            <person name="Yeh C.M."/>
            <person name="Liu K.W."/>
            <person name="Yoshida K."/>
            <person name="Zhang L.S."/>
            <person name="Chang S.B."/>
            <person name="Chen F."/>
            <person name="Shi Y."/>
            <person name="Su Y.Y."/>
            <person name="Zhang Y.Q."/>
            <person name="Chen L.J."/>
            <person name="Yin Y."/>
            <person name="Lin M."/>
            <person name="Huang H."/>
            <person name="Deng H."/>
            <person name="Wang Z.W."/>
            <person name="Zhu S.L."/>
            <person name="Zhao X."/>
            <person name="Deng C."/>
            <person name="Niu S.C."/>
            <person name="Huang J."/>
            <person name="Wang M."/>
            <person name="Liu G.H."/>
            <person name="Yang H.J."/>
            <person name="Xiao X.J."/>
            <person name="Hsiao Y.Y."/>
            <person name="Wu W.L."/>
            <person name="Chen Y.Y."/>
            <person name="Mitsuda N."/>
            <person name="Ohme-Takagi M."/>
            <person name="Luo Y.B."/>
            <person name="Van de Peer Y."/>
            <person name="Liu Z.J."/>
        </authorList>
    </citation>
    <scope>NUCLEOTIDE SEQUENCE [LARGE SCALE GENOMIC DNA]</scope>
    <source>
        <tissue evidence="5">The whole plant</tissue>
    </source>
</reference>
<dbReference type="GO" id="GO:0003729">
    <property type="term" value="F:mRNA binding"/>
    <property type="evidence" value="ECO:0007669"/>
    <property type="project" value="TreeGrafter"/>
</dbReference>
<feature type="domain" description="RRM" evidence="4">
    <location>
        <begin position="128"/>
        <end position="207"/>
    </location>
</feature>
<dbReference type="STRING" id="906689.A0A2I0VSI8"/>
<dbReference type="AlphaFoldDB" id="A0A2I0VSI8"/>
<accession>A0A2I0VSI8</accession>
<dbReference type="PANTHER" id="PTHR48032">
    <property type="entry name" value="RNA-BINDING PROTEIN MUSASHI HOMOLOG RBP6"/>
    <property type="match status" value="1"/>
</dbReference>
<dbReference type="Proteomes" id="UP000233837">
    <property type="component" value="Unassembled WGS sequence"/>
</dbReference>
<dbReference type="SUPFAM" id="SSF54928">
    <property type="entry name" value="RNA-binding domain, RBD"/>
    <property type="match status" value="2"/>
</dbReference>
<keyword evidence="2 3" id="KW-0694">RNA-binding</keyword>
<dbReference type="EMBL" id="KZ503270">
    <property type="protein sequence ID" value="PKU66372.1"/>
    <property type="molecule type" value="Genomic_DNA"/>
</dbReference>
<evidence type="ECO:0000313" key="6">
    <source>
        <dbReference type="Proteomes" id="UP000233837"/>
    </source>
</evidence>
<sequence>MDPSPSSSSRSSMAVPAKIFVGGITKGLEDDALKEYFERYGDVKEVVVVKERATGNVKGYGFVEFVDAEAAERAINEEGQHLIRDKLLEVKRARSRSEERRHYQYACHQSSVQSTNKTSNDHHNITSKKIFVGGLPSNVTEDEFRNYFEKFGSVNDVVIMNDSETHRPRGFGFITFDSEEAVQKTMQKRFHELNKKVVEVKIAVPKDNQHTSGSSHNKMNNNSSPGWDRLNSYVNYLPWGYPPYGPEYGYYYGYESQLVPCYGFGPVGYEGGYTYEGYSAIGYGAPYSSPMFTWNEHALMTVRHISVPYRDATFYPGYVNSGPSGYMRMPSGGYNGAMRLGKGKLNQTGGHLHIKELANAVSLELDNVKIEDAQ</sequence>
<dbReference type="GO" id="GO:1990904">
    <property type="term" value="C:ribonucleoprotein complex"/>
    <property type="evidence" value="ECO:0007669"/>
    <property type="project" value="UniProtKB-KW"/>
</dbReference>
<evidence type="ECO:0000259" key="4">
    <source>
        <dbReference type="PROSITE" id="PS50102"/>
    </source>
</evidence>
<dbReference type="OrthoDB" id="1875751at2759"/>
<feature type="domain" description="RRM" evidence="4">
    <location>
        <begin position="17"/>
        <end position="95"/>
    </location>
</feature>
<dbReference type="InterPro" id="IPR012677">
    <property type="entry name" value="Nucleotide-bd_a/b_plait_sf"/>
</dbReference>